<dbReference type="Gene3D" id="4.10.830.40">
    <property type="match status" value="1"/>
</dbReference>
<dbReference type="InterPro" id="IPR001870">
    <property type="entry name" value="B30.2/SPRY"/>
</dbReference>
<dbReference type="InterPro" id="IPR001841">
    <property type="entry name" value="Znf_RING"/>
</dbReference>
<evidence type="ECO:0000256" key="6">
    <source>
        <dbReference type="PROSITE-ProRule" id="PRU00024"/>
    </source>
</evidence>
<dbReference type="GeneID" id="127367754"/>
<evidence type="ECO:0000259" key="10">
    <source>
        <dbReference type="PROSITE" id="PS50188"/>
    </source>
</evidence>
<dbReference type="Ensembl" id="ENSDLAT00005088712.1">
    <property type="protein sequence ID" value="ENSDLAP00005081734.1"/>
    <property type="gene ID" value="ENSDLAG00005031520.1"/>
</dbReference>
<dbReference type="PRINTS" id="PR01407">
    <property type="entry name" value="BUTYPHLNCDUF"/>
</dbReference>
<evidence type="ECO:0000256" key="4">
    <source>
        <dbReference type="ARBA" id="ARBA00022833"/>
    </source>
</evidence>
<dbReference type="Pfam" id="PF13445">
    <property type="entry name" value="zf-RING_UBOX"/>
    <property type="match status" value="1"/>
</dbReference>
<dbReference type="Gene3D" id="3.30.40.10">
    <property type="entry name" value="Zinc/RING finger domain, C3HC4 (zinc finger)"/>
    <property type="match status" value="1"/>
</dbReference>
<reference evidence="11" key="1">
    <citation type="submission" date="2025-08" db="UniProtKB">
        <authorList>
            <consortium name="Ensembl"/>
        </authorList>
    </citation>
    <scope>IDENTIFICATION</scope>
</reference>
<keyword evidence="12" id="KW-1185">Reference proteome</keyword>
<evidence type="ECO:0000256" key="7">
    <source>
        <dbReference type="SAM" id="MobiDB-lite"/>
    </source>
</evidence>
<proteinExistence type="predicted"/>
<dbReference type="OrthoDB" id="6105938at2759"/>
<dbReference type="InterPro" id="IPR003877">
    <property type="entry name" value="SPRY_dom"/>
</dbReference>
<dbReference type="RefSeq" id="XP_051263819.1">
    <property type="nucleotide sequence ID" value="XM_051407859.1"/>
</dbReference>
<dbReference type="InterPro" id="IPR017907">
    <property type="entry name" value="Znf_RING_CS"/>
</dbReference>
<accession>A0A8P4GPD9</accession>
<feature type="domain" description="RING-type" evidence="8">
    <location>
        <begin position="15"/>
        <end position="55"/>
    </location>
</feature>
<gene>
    <name evidence="11" type="primary">LOC127367754</name>
</gene>
<keyword evidence="4" id="KW-0862">Zinc</keyword>
<dbReference type="PANTHER" id="PTHR25465">
    <property type="entry name" value="B-BOX DOMAIN CONTAINING"/>
    <property type="match status" value="1"/>
</dbReference>
<keyword evidence="5" id="KW-0391">Immunity</keyword>
<evidence type="ECO:0000256" key="1">
    <source>
        <dbReference type="ARBA" id="ARBA00022588"/>
    </source>
</evidence>
<dbReference type="Proteomes" id="UP000694389">
    <property type="component" value="Unassembled WGS sequence"/>
</dbReference>
<protein>
    <submittedName>
        <fullName evidence="11">Uncharacterized protein</fullName>
    </submittedName>
</protein>
<dbReference type="PANTHER" id="PTHR25465:SF32">
    <property type="entry name" value="BLOODTHIRSTY-RELATED GENE FAMILY, MEMBER 16 ISOFORM X1-RELATED"/>
    <property type="match status" value="1"/>
</dbReference>
<keyword evidence="1" id="KW-0399">Innate immunity</keyword>
<keyword evidence="3 6" id="KW-0863">Zinc-finger</keyword>
<evidence type="ECO:0000313" key="12">
    <source>
        <dbReference type="Proteomes" id="UP000694389"/>
    </source>
</evidence>
<dbReference type="SUPFAM" id="SSF57850">
    <property type="entry name" value="RING/U-box"/>
    <property type="match status" value="1"/>
</dbReference>
<dbReference type="PROSITE" id="PS50089">
    <property type="entry name" value="ZF_RING_2"/>
    <property type="match status" value="1"/>
</dbReference>
<keyword evidence="2" id="KW-0479">Metal-binding</keyword>
<evidence type="ECO:0000259" key="9">
    <source>
        <dbReference type="PROSITE" id="PS50119"/>
    </source>
</evidence>
<dbReference type="InterPro" id="IPR013083">
    <property type="entry name" value="Znf_RING/FYVE/PHD"/>
</dbReference>
<evidence type="ECO:0000313" key="11">
    <source>
        <dbReference type="Ensembl" id="ENSDLAP00005081734.1"/>
    </source>
</evidence>
<dbReference type="InterPro" id="IPR013320">
    <property type="entry name" value="ConA-like_dom_sf"/>
</dbReference>
<dbReference type="Gene3D" id="2.60.120.920">
    <property type="match status" value="1"/>
</dbReference>
<dbReference type="GO" id="GO:0045087">
    <property type="term" value="P:innate immune response"/>
    <property type="evidence" value="ECO:0007669"/>
    <property type="project" value="UniProtKB-KW"/>
</dbReference>
<organism evidence="11 12">
    <name type="scientific">Dicentrarchus labrax</name>
    <name type="common">European seabass</name>
    <name type="synonym">Morone labrax</name>
    <dbReference type="NCBI Taxonomy" id="13489"/>
    <lineage>
        <taxon>Eukaryota</taxon>
        <taxon>Metazoa</taxon>
        <taxon>Chordata</taxon>
        <taxon>Craniata</taxon>
        <taxon>Vertebrata</taxon>
        <taxon>Euteleostomi</taxon>
        <taxon>Actinopterygii</taxon>
        <taxon>Neopterygii</taxon>
        <taxon>Teleostei</taxon>
        <taxon>Neoteleostei</taxon>
        <taxon>Acanthomorphata</taxon>
        <taxon>Eupercaria</taxon>
        <taxon>Moronidae</taxon>
        <taxon>Dicentrarchus</taxon>
    </lineage>
</organism>
<dbReference type="InterPro" id="IPR043136">
    <property type="entry name" value="B30.2/SPRY_sf"/>
</dbReference>
<dbReference type="SMART" id="SM00184">
    <property type="entry name" value="RING"/>
    <property type="match status" value="1"/>
</dbReference>
<dbReference type="AlphaFoldDB" id="A0A8P4GPD9"/>
<dbReference type="SMART" id="SM00449">
    <property type="entry name" value="SPRY"/>
    <property type="match status" value="1"/>
</dbReference>
<dbReference type="InterPro" id="IPR051051">
    <property type="entry name" value="E3_ubiq-ligase_TRIM/RNF"/>
</dbReference>
<feature type="compositionally biased region" description="Basic residues" evidence="7">
    <location>
        <begin position="206"/>
        <end position="215"/>
    </location>
</feature>
<reference evidence="11" key="2">
    <citation type="submission" date="2025-09" db="UniProtKB">
        <authorList>
            <consortium name="Ensembl"/>
        </authorList>
    </citation>
    <scope>IDENTIFICATION</scope>
</reference>
<dbReference type="Pfam" id="PF00622">
    <property type="entry name" value="SPRY"/>
    <property type="match status" value="1"/>
</dbReference>
<dbReference type="SUPFAM" id="SSF49899">
    <property type="entry name" value="Concanavalin A-like lectins/glucanases"/>
    <property type="match status" value="1"/>
</dbReference>
<evidence type="ECO:0000256" key="5">
    <source>
        <dbReference type="ARBA" id="ARBA00022859"/>
    </source>
</evidence>
<dbReference type="InterPro" id="IPR000315">
    <property type="entry name" value="Znf_B-box"/>
</dbReference>
<feature type="domain" description="B box-type" evidence="9">
    <location>
        <begin position="144"/>
        <end position="182"/>
    </location>
</feature>
<feature type="domain" description="B30.2/SPRY" evidence="10">
    <location>
        <begin position="185"/>
        <end position="388"/>
    </location>
</feature>
<dbReference type="Pfam" id="PF00643">
    <property type="entry name" value="zf-B_box"/>
    <property type="match status" value="1"/>
</dbReference>
<dbReference type="InterPro" id="IPR027370">
    <property type="entry name" value="Znf-RING_euk"/>
</dbReference>
<evidence type="ECO:0000256" key="2">
    <source>
        <dbReference type="ARBA" id="ARBA00022723"/>
    </source>
</evidence>
<dbReference type="PROSITE" id="PS50188">
    <property type="entry name" value="B302_SPRY"/>
    <property type="match status" value="1"/>
</dbReference>
<name>A0A8P4GPD9_DICLA</name>
<dbReference type="PROSITE" id="PS00518">
    <property type="entry name" value="ZF_RING_1"/>
    <property type="match status" value="1"/>
</dbReference>
<evidence type="ECO:0000256" key="3">
    <source>
        <dbReference type="ARBA" id="ARBA00022771"/>
    </source>
</evidence>
<dbReference type="GeneTree" id="ENSGT01040000240385"/>
<feature type="region of interest" description="Disordered" evidence="7">
    <location>
        <begin position="201"/>
        <end position="221"/>
    </location>
</feature>
<sequence length="398" mass="46210">MATASPFLSEDQFLCSICLDVFTEPVSIPCGHNFCKACITRHWEGKEQCQCPLCNEKFNKGLKLRVNTGFREVVENFKKHHVIADNNQPIKPGQVPCDCCLGKKFKASKTCLVCLTSYCETHLEPHQRVAALKRHKLTNPVHNLEDKICKKHNRILELFCRNDLTRVCVLCTEHSTHDTVPLEEPYVDKRAQMKKKKAEVQEIKSKRGKKGKKPKVSVQTEREGVDEEVEYSVEFPHLWCFHTEGLHPFHRYFFLPGYLGFSEGRFYYMVEVKGRTGWDLGVVRESVLRKRTFKPNTRNGSWIIRLENNTNCKALHNVPDNVFLSRKPERVMVFVDYDSGLVSICDADTATMIYTFTGCKFQERIFLYYRPTEEVSSEQKLHILLLLFLIFLIWICSN</sequence>
<dbReference type="CDD" id="cd19769">
    <property type="entry name" value="Bbox2_TRIM16-like"/>
    <property type="match status" value="1"/>
</dbReference>
<dbReference type="PROSITE" id="PS50119">
    <property type="entry name" value="ZF_BBOX"/>
    <property type="match status" value="1"/>
</dbReference>
<evidence type="ECO:0000259" key="8">
    <source>
        <dbReference type="PROSITE" id="PS50089"/>
    </source>
</evidence>
<dbReference type="InterPro" id="IPR003879">
    <property type="entry name" value="Butyrophylin_SPRY"/>
</dbReference>
<dbReference type="SUPFAM" id="SSF57845">
    <property type="entry name" value="B-box zinc-binding domain"/>
    <property type="match status" value="1"/>
</dbReference>
<dbReference type="GO" id="GO:0008270">
    <property type="term" value="F:zinc ion binding"/>
    <property type="evidence" value="ECO:0007669"/>
    <property type="project" value="UniProtKB-KW"/>
</dbReference>
<dbReference type="Gene3D" id="3.30.160.60">
    <property type="entry name" value="Classic Zinc Finger"/>
    <property type="match status" value="1"/>
</dbReference>